<keyword evidence="3" id="KW-1185">Reference proteome</keyword>
<dbReference type="InterPro" id="IPR011032">
    <property type="entry name" value="GroES-like_sf"/>
</dbReference>
<dbReference type="EMBL" id="JABCKI010006035">
    <property type="protein sequence ID" value="KAG5635716.1"/>
    <property type="molecule type" value="Genomic_DNA"/>
</dbReference>
<dbReference type="Pfam" id="PF08240">
    <property type="entry name" value="ADH_N"/>
    <property type="match status" value="1"/>
</dbReference>
<dbReference type="Pfam" id="PF00107">
    <property type="entry name" value="ADH_zinc_N"/>
    <property type="match status" value="1"/>
</dbReference>
<reference evidence="2" key="1">
    <citation type="submission" date="2021-02" db="EMBL/GenBank/DDBJ databases">
        <authorList>
            <person name="Nieuwenhuis M."/>
            <person name="Van De Peppel L.J.J."/>
        </authorList>
    </citation>
    <scope>NUCLEOTIDE SEQUENCE</scope>
    <source>
        <strain evidence="2">D49</strain>
    </source>
</reference>
<dbReference type="SUPFAM" id="SSF50129">
    <property type="entry name" value="GroES-like"/>
    <property type="match status" value="1"/>
</dbReference>
<dbReference type="Gene3D" id="3.40.50.720">
    <property type="entry name" value="NAD(P)-binding Rossmann-like Domain"/>
    <property type="match status" value="1"/>
</dbReference>
<evidence type="ECO:0000259" key="1">
    <source>
        <dbReference type="SMART" id="SM00829"/>
    </source>
</evidence>
<dbReference type="Gene3D" id="3.90.180.10">
    <property type="entry name" value="Medium-chain alcohol dehydrogenases, catalytic domain"/>
    <property type="match status" value="1"/>
</dbReference>
<feature type="domain" description="Enoyl reductase (ER)" evidence="1">
    <location>
        <begin position="15"/>
        <end position="366"/>
    </location>
</feature>
<proteinExistence type="predicted"/>
<dbReference type="InterPro" id="IPR047122">
    <property type="entry name" value="Trans-enoyl_RdTase-like"/>
</dbReference>
<accession>A0A9P7K5D2</accession>
<dbReference type="PANTHER" id="PTHR45348:SF2">
    <property type="entry name" value="ZINC-TYPE ALCOHOL DEHYDROGENASE-LIKE PROTEIN C2E1P3.01"/>
    <property type="match status" value="1"/>
</dbReference>
<dbReference type="SMART" id="SM00829">
    <property type="entry name" value="PKS_ER"/>
    <property type="match status" value="1"/>
</dbReference>
<dbReference type="PANTHER" id="PTHR45348">
    <property type="entry name" value="HYPOTHETICAL OXIDOREDUCTASE (EUROFUNG)"/>
    <property type="match status" value="1"/>
</dbReference>
<evidence type="ECO:0000313" key="2">
    <source>
        <dbReference type="EMBL" id="KAG5635716.1"/>
    </source>
</evidence>
<dbReference type="GO" id="GO:0016651">
    <property type="term" value="F:oxidoreductase activity, acting on NAD(P)H"/>
    <property type="evidence" value="ECO:0007669"/>
    <property type="project" value="InterPro"/>
</dbReference>
<dbReference type="Proteomes" id="UP000717328">
    <property type="component" value="Unassembled WGS sequence"/>
</dbReference>
<name>A0A9P7K5D2_9AGAR</name>
<dbReference type="CDD" id="cd08249">
    <property type="entry name" value="enoyl_reductase_like"/>
    <property type="match status" value="1"/>
</dbReference>
<dbReference type="InterPro" id="IPR013149">
    <property type="entry name" value="ADH-like_C"/>
</dbReference>
<reference evidence="2" key="2">
    <citation type="submission" date="2021-10" db="EMBL/GenBank/DDBJ databases">
        <title>Phylogenomics reveals ancestral predisposition of the termite-cultivated fungus Termitomyces towards a domesticated lifestyle.</title>
        <authorList>
            <person name="Auxier B."/>
            <person name="Grum-Grzhimaylo A."/>
            <person name="Cardenas M.E."/>
            <person name="Lodge J.D."/>
            <person name="Laessoe T."/>
            <person name="Pedersen O."/>
            <person name="Smith M.E."/>
            <person name="Kuyper T.W."/>
            <person name="Franco-Molano E.A."/>
            <person name="Baroni T.J."/>
            <person name="Aanen D.K."/>
        </authorList>
    </citation>
    <scope>NUCLEOTIDE SEQUENCE</scope>
    <source>
        <strain evidence="2">D49</strain>
    </source>
</reference>
<gene>
    <name evidence="2" type="ORF">H0H81_010319</name>
</gene>
<protein>
    <recommendedName>
        <fullName evidence="1">Enoyl reductase (ER) domain-containing protein</fullName>
    </recommendedName>
</protein>
<dbReference type="InterPro" id="IPR036291">
    <property type="entry name" value="NAD(P)-bd_dom_sf"/>
</dbReference>
<sequence length="372" mass="39577">MAGNQKALYLQSKQGSFEIVENVDIPKPGAGQLLVRIQASGLNPVDWKIQKYGAWIENYPAILGSDIAGVVEALGDDVSGFATGDRVQVLLTTRRDHIELTKLRRFFQGGWTNETSGFQQYTLANHKLVSKIPANITTDEAATIPVAIAAAAVGLYLSKPYGAGLTAPLDSESLGKDAGKPIVIIGGATSVGQCVIQLAKLSRFFPIIVTASLKHEEYLKSLGATHVLDRNLSTSALAGEIGKITAAPIAVVYDSVSLPGTQQTGYDLLAQGGVLALVLERAPEVKLVEGKDVISAFGFFNQPHSRDLGFKLYASLEQLLAQGTLKGLTDWDQPNRLEVVPGGLDGVVSGLQRLQNDQVSGVKLVVHPQETA</sequence>
<organism evidence="2 3">
    <name type="scientific">Sphagnurus paluster</name>
    <dbReference type="NCBI Taxonomy" id="117069"/>
    <lineage>
        <taxon>Eukaryota</taxon>
        <taxon>Fungi</taxon>
        <taxon>Dikarya</taxon>
        <taxon>Basidiomycota</taxon>
        <taxon>Agaricomycotina</taxon>
        <taxon>Agaricomycetes</taxon>
        <taxon>Agaricomycetidae</taxon>
        <taxon>Agaricales</taxon>
        <taxon>Tricholomatineae</taxon>
        <taxon>Lyophyllaceae</taxon>
        <taxon>Sphagnurus</taxon>
    </lineage>
</organism>
<dbReference type="SUPFAM" id="SSF51735">
    <property type="entry name" value="NAD(P)-binding Rossmann-fold domains"/>
    <property type="match status" value="1"/>
</dbReference>
<dbReference type="InterPro" id="IPR020843">
    <property type="entry name" value="ER"/>
</dbReference>
<dbReference type="OrthoDB" id="3233595at2759"/>
<dbReference type="InterPro" id="IPR013154">
    <property type="entry name" value="ADH-like_N"/>
</dbReference>
<dbReference type="AlphaFoldDB" id="A0A9P7K5D2"/>
<comment type="caution">
    <text evidence="2">The sequence shown here is derived from an EMBL/GenBank/DDBJ whole genome shotgun (WGS) entry which is preliminary data.</text>
</comment>
<evidence type="ECO:0000313" key="3">
    <source>
        <dbReference type="Proteomes" id="UP000717328"/>
    </source>
</evidence>